<proteinExistence type="predicted"/>
<evidence type="ECO:0000313" key="1">
    <source>
        <dbReference type="EMBL" id="GKV50568.1"/>
    </source>
</evidence>
<gene>
    <name evidence="1" type="ORF">SLEP1_g57270</name>
</gene>
<reference evidence="1 2" key="1">
    <citation type="journal article" date="2021" name="Commun. Biol.">
        <title>The genome of Shorea leprosula (Dipterocarpaceae) highlights the ecological relevance of drought in aseasonal tropical rainforests.</title>
        <authorList>
            <person name="Ng K.K.S."/>
            <person name="Kobayashi M.J."/>
            <person name="Fawcett J.A."/>
            <person name="Hatakeyama M."/>
            <person name="Paape T."/>
            <person name="Ng C.H."/>
            <person name="Ang C.C."/>
            <person name="Tnah L.H."/>
            <person name="Lee C.T."/>
            <person name="Nishiyama T."/>
            <person name="Sese J."/>
            <person name="O'Brien M.J."/>
            <person name="Copetti D."/>
            <person name="Mohd Noor M.I."/>
            <person name="Ong R.C."/>
            <person name="Putra M."/>
            <person name="Sireger I.Z."/>
            <person name="Indrioko S."/>
            <person name="Kosugi Y."/>
            <person name="Izuno A."/>
            <person name="Isagi Y."/>
            <person name="Lee S.L."/>
            <person name="Shimizu K.K."/>
        </authorList>
    </citation>
    <scope>NUCLEOTIDE SEQUENCE [LARGE SCALE GENOMIC DNA]</scope>
    <source>
        <strain evidence="1">214</strain>
    </source>
</reference>
<sequence length="123" mass="13554">MACIPKQLSATCVAQGKEFSRNLYRGSNTKRLSSLVEDDSGLLDEGFVTCDFLSIRKPGSLGCSKAISLLSIKTTYGILGLSSGSRKERRYVLKLDTYMSNKVKATLEMVKPSILLPTYHVQQ</sequence>
<keyword evidence="2" id="KW-1185">Reference proteome</keyword>
<comment type="caution">
    <text evidence="1">The sequence shown here is derived from an EMBL/GenBank/DDBJ whole genome shotgun (WGS) entry which is preliminary data.</text>
</comment>
<accession>A0AAV5MP02</accession>
<evidence type="ECO:0000313" key="2">
    <source>
        <dbReference type="Proteomes" id="UP001054252"/>
    </source>
</evidence>
<organism evidence="1 2">
    <name type="scientific">Rubroshorea leprosula</name>
    <dbReference type="NCBI Taxonomy" id="152421"/>
    <lineage>
        <taxon>Eukaryota</taxon>
        <taxon>Viridiplantae</taxon>
        <taxon>Streptophyta</taxon>
        <taxon>Embryophyta</taxon>
        <taxon>Tracheophyta</taxon>
        <taxon>Spermatophyta</taxon>
        <taxon>Magnoliopsida</taxon>
        <taxon>eudicotyledons</taxon>
        <taxon>Gunneridae</taxon>
        <taxon>Pentapetalae</taxon>
        <taxon>rosids</taxon>
        <taxon>malvids</taxon>
        <taxon>Malvales</taxon>
        <taxon>Dipterocarpaceae</taxon>
        <taxon>Rubroshorea</taxon>
    </lineage>
</organism>
<protein>
    <submittedName>
        <fullName evidence="1">Uncharacterized protein</fullName>
    </submittedName>
</protein>
<dbReference type="AlphaFoldDB" id="A0AAV5MP02"/>
<name>A0AAV5MP02_9ROSI</name>
<dbReference type="EMBL" id="BPVZ01000378">
    <property type="protein sequence ID" value="GKV50568.1"/>
    <property type="molecule type" value="Genomic_DNA"/>
</dbReference>
<dbReference type="Proteomes" id="UP001054252">
    <property type="component" value="Unassembled WGS sequence"/>
</dbReference>